<name>A0A239Y3B4_9CORY</name>
<evidence type="ECO:0000256" key="2">
    <source>
        <dbReference type="ARBA" id="ARBA00022475"/>
    </source>
</evidence>
<keyword evidence="5 7" id="KW-1133">Transmembrane helix</keyword>
<evidence type="ECO:0000256" key="1">
    <source>
        <dbReference type="ARBA" id="ARBA00004141"/>
    </source>
</evidence>
<reference evidence="9 10" key="1">
    <citation type="submission" date="2017-06" db="EMBL/GenBank/DDBJ databases">
        <authorList>
            <consortium name="Pathogen Informatics"/>
        </authorList>
    </citation>
    <scope>NUCLEOTIDE SEQUENCE [LARGE SCALE GENOMIC DNA]</scope>
    <source>
        <strain evidence="9 10">NCTC13015</strain>
    </source>
</reference>
<dbReference type="EMBL" id="LT906467">
    <property type="protein sequence ID" value="SNV52833.1"/>
    <property type="molecule type" value="Genomic_DNA"/>
</dbReference>
<feature type="transmembrane region" description="Helical" evidence="7">
    <location>
        <begin position="63"/>
        <end position="87"/>
    </location>
</feature>
<dbReference type="Pfam" id="PF01694">
    <property type="entry name" value="Rhomboid"/>
    <property type="match status" value="1"/>
</dbReference>
<organism evidence="9 10">
    <name type="scientific">Corynebacterium imitans</name>
    <dbReference type="NCBI Taxonomy" id="156978"/>
    <lineage>
        <taxon>Bacteria</taxon>
        <taxon>Bacillati</taxon>
        <taxon>Actinomycetota</taxon>
        <taxon>Actinomycetes</taxon>
        <taxon>Mycobacteriales</taxon>
        <taxon>Corynebacteriaceae</taxon>
        <taxon>Corynebacterium</taxon>
    </lineage>
</organism>
<gene>
    <name evidence="9" type="primary">gluP</name>
    <name evidence="9" type="ORF">SAMEA4535761_00097</name>
</gene>
<dbReference type="RefSeq" id="WP_038587487.1">
    <property type="nucleotide sequence ID" value="NZ_CP009211.1"/>
</dbReference>
<dbReference type="GO" id="GO:0016020">
    <property type="term" value="C:membrane"/>
    <property type="evidence" value="ECO:0007669"/>
    <property type="project" value="UniProtKB-SubCell"/>
</dbReference>
<keyword evidence="6 7" id="KW-0472">Membrane</keyword>
<sequence>MQQFAQRLFRGAPVSAAIATACTIVFAVMAAQARSLRDVVWDSVGAYLVLWGPEVRGLGAARAFTAGFVHLDLTHLVLNMLLLAVIGTEVERAVGSGPFALAYAAGVLGSSAAVLGFAFLTPTAGASGALYALMAVFVAIAYRRHVDPRPAIALIAVNVVYTFIAANVSVWGHAGGLVIGALMAWPLTSPNERVRWLSAAAALVGAAGAVAVGAAPATQMLT</sequence>
<dbReference type="PROSITE" id="PS51257">
    <property type="entry name" value="PROKAR_LIPOPROTEIN"/>
    <property type="match status" value="1"/>
</dbReference>
<comment type="subcellular location">
    <subcellularLocation>
        <location evidence="1">Membrane</location>
        <topology evidence="1">Multi-pass membrane protein</topology>
    </subcellularLocation>
</comment>
<dbReference type="AlphaFoldDB" id="A0A239Y3B4"/>
<evidence type="ECO:0000313" key="9">
    <source>
        <dbReference type="EMBL" id="SNV52833.1"/>
    </source>
</evidence>
<dbReference type="EC" id="3.4.21.105" evidence="9"/>
<dbReference type="OrthoDB" id="9807874at2"/>
<evidence type="ECO:0000256" key="3">
    <source>
        <dbReference type="ARBA" id="ARBA00022519"/>
    </source>
</evidence>
<evidence type="ECO:0000256" key="7">
    <source>
        <dbReference type="SAM" id="Phobius"/>
    </source>
</evidence>
<keyword evidence="9" id="KW-0378">Hydrolase</keyword>
<protein>
    <submittedName>
        <fullName evidence="9">Transmembrane protein, rhomboid family</fullName>
        <ecNumber evidence="9">3.4.21.105</ecNumber>
    </submittedName>
</protein>
<evidence type="ECO:0000256" key="5">
    <source>
        <dbReference type="ARBA" id="ARBA00022989"/>
    </source>
</evidence>
<dbReference type="Gene3D" id="1.20.1540.10">
    <property type="entry name" value="Rhomboid-like"/>
    <property type="match status" value="1"/>
</dbReference>
<evidence type="ECO:0000256" key="4">
    <source>
        <dbReference type="ARBA" id="ARBA00022692"/>
    </source>
</evidence>
<feature type="transmembrane region" description="Helical" evidence="7">
    <location>
        <begin position="154"/>
        <end position="184"/>
    </location>
</feature>
<feature type="transmembrane region" description="Helical" evidence="7">
    <location>
        <begin position="99"/>
        <end position="119"/>
    </location>
</feature>
<keyword evidence="2" id="KW-1003">Cell membrane</keyword>
<feature type="transmembrane region" description="Helical" evidence="7">
    <location>
        <begin position="125"/>
        <end position="142"/>
    </location>
</feature>
<dbReference type="SUPFAM" id="SSF144091">
    <property type="entry name" value="Rhomboid-like"/>
    <property type="match status" value="1"/>
</dbReference>
<dbReference type="InterPro" id="IPR022764">
    <property type="entry name" value="Peptidase_S54_rhomboid_dom"/>
</dbReference>
<evidence type="ECO:0000259" key="8">
    <source>
        <dbReference type="Pfam" id="PF01694"/>
    </source>
</evidence>
<feature type="transmembrane region" description="Helical" evidence="7">
    <location>
        <begin position="12"/>
        <end position="33"/>
    </location>
</feature>
<feature type="transmembrane region" description="Helical" evidence="7">
    <location>
        <begin position="196"/>
        <end position="217"/>
    </location>
</feature>
<evidence type="ECO:0000256" key="6">
    <source>
        <dbReference type="ARBA" id="ARBA00023136"/>
    </source>
</evidence>
<keyword evidence="4 7" id="KW-0812">Transmembrane</keyword>
<dbReference type="GO" id="GO:0004252">
    <property type="term" value="F:serine-type endopeptidase activity"/>
    <property type="evidence" value="ECO:0007669"/>
    <property type="project" value="InterPro"/>
</dbReference>
<dbReference type="PANTHER" id="PTHR43066:SF26">
    <property type="entry name" value="RHOMBOID PROTEASE GLPG"/>
    <property type="match status" value="1"/>
</dbReference>
<dbReference type="PANTHER" id="PTHR43066">
    <property type="entry name" value="RHOMBOID-RELATED PROTEIN"/>
    <property type="match status" value="1"/>
</dbReference>
<keyword evidence="3" id="KW-0997">Cell inner membrane</keyword>
<evidence type="ECO:0000313" key="10">
    <source>
        <dbReference type="Proteomes" id="UP000215374"/>
    </source>
</evidence>
<feature type="domain" description="Peptidase S54 rhomboid" evidence="8">
    <location>
        <begin position="62"/>
        <end position="188"/>
    </location>
</feature>
<dbReference type="Proteomes" id="UP000215374">
    <property type="component" value="Chromosome 1"/>
</dbReference>
<accession>A0A239Y3B4</accession>
<dbReference type="InterPro" id="IPR035952">
    <property type="entry name" value="Rhomboid-like_sf"/>
</dbReference>
<proteinExistence type="predicted"/>